<reference evidence="11" key="2">
    <citation type="submission" date="2022-10" db="EMBL/GenBank/DDBJ databases">
        <authorList>
            <consortium name="ENA_rothamsted_submissions"/>
            <consortium name="culmorum"/>
            <person name="King R."/>
        </authorList>
    </citation>
    <scope>NUCLEOTIDE SEQUENCE</scope>
</reference>
<feature type="domain" description="Cadherin" evidence="10">
    <location>
        <begin position="732"/>
        <end position="810"/>
    </location>
</feature>
<evidence type="ECO:0000256" key="5">
    <source>
        <dbReference type="ARBA" id="ARBA00022837"/>
    </source>
</evidence>
<dbReference type="GO" id="GO:0007156">
    <property type="term" value="P:homophilic cell adhesion via plasma membrane adhesion molecules"/>
    <property type="evidence" value="ECO:0007669"/>
    <property type="project" value="InterPro"/>
</dbReference>
<accession>A0A9N9S4N8</accession>
<evidence type="ECO:0000256" key="9">
    <source>
        <dbReference type="SAM" id="Phobius"/>
    </source>
</evidence>
<proteinExistence type="predicted"/>
<keyword evidence="8 9" id="KW-0472">Membrane</keyword>
<feature type="domain" description="Cadherin" evidence="10">
    <location>
        <begin position="936"/>
        <end position="1015"/>
    </location>
</feature>
<protein>
    <recommendedName>
        <fullName evidence="10">Cadherin domain-containing protein</fullName>
    </recommendedName>
</protein>
<evidence type="ECO:0000256" key="4">
    <source>
        <dbReference type="ARBA" id="ARBA00022737"/>
    </source>
</evidence>
<dbReference type="GO" id="GO:0005911">
    <property type="term" value="C:cell-cell junction"/>
    <property type="evidence" value="ECO:0007669"/>
    <property type="project" value="TreeGrafter"/>
</dbReference>
<dbReference type="PANTHER" id="PTHR24025">
    <property type="entry name" value="DESMOGLEIN FAMILY MEMBER"/>
    <property type="match status" value="1"/>
</dbReference>
<dbReference type="GO" id="GO:0005886">
    <property type="term" value="C:plasma membrane"/>
    <property type="evidence" value="ECO:0007669"/>
    <property type="project" value="UniProtKB-SubCell"/>
</dbReference>
<keyword evidence="7 9" id="KW-1133">Transmembrane helix</keyword>
<dbReference type="InterPro" id="IPR015919">
    <property type="entry name" value="Cadherin-like_sf"/>
</dbReference>
<feature type="domain" description="Cadherin" evidence="10">
    <location>
        <begin position="411"/>
        <end position="507"/>
    </location>
</feature>
<keyword evidence="5" id="KW-0106">Calcium</keyword>
<dbReference type="PROSITE" id="PS00232">
    <property type="entry name" value="CADHERIN_1"/>
    <property type="match status" value="3"/>
</dbReference>
<keyword evidence="4" id="KW-0677">Repeat</keyword>
<evidence type="ECO:0000259" key="10">
    <source>
        <dbReference type="SMART" id="SM00112"/>
    </source>
</evidence>
<dbReference type="GO" id="GO:0001736">
    <property type="term" value="P:establishment of planar polarity"/>
    <property type="evidence" value="ECO:0007669"/>
    <property type="project" value="UniProtKB-ARBA"/>
</dbReference>
<keyword evidence="2 9" id="KW-0812">Transmembrane</keyword>
<dbReference type="CDD" id="cd11304">
    <property type="entry name" value="Cadherin_repeat"/>
    <property type="match status" value="10"/>
</dbReference>
<dbReference type="PRINTS" id="PR00205">
    <property type="entry name" value="CADHERIN"/>
</dbReference>
<keyword evidence="3" id="KW-0732">Signal</keyword>
<feature type="transmembrane region" description="Helical" evidence="9">
    <location>
        <begin position="1408"/>
        <end position="1433"/>
    </location>
</feature>
<evidence type="ECO:0000256" key="1">
    <source>
        <dbReference type="ARBA" id="ARBA00004251"/>
    </source>
</evidence>
<dbReference type="Gene3D" id="2.60.40.60">
    <property type="entry name" value="Cadherins"/>
    <property type="match status" value="11"/>
</dbReference>
<feature type="domain" description="Cadherin" evidence="10">
    <location>
        <begin position="529"/>
        <end position="607"/>
    </location>
</feature>
<evidence type="ECO:0000313" key="11">
    <source>
        <dbReference type="EMBL" id="CAG9809242.1"/>
    </source>
</evidence>
<dbReference type="FunFam" id="2.60.40.60:FF:000020">
    <property type="entry name" value="Dachsous cadherin-related 1b"/>
    <property type="match status" value="1"/>
</dbReference>
<evidence type="ECO:0000256" key="8">
    <source>
        <dbReference type="ARBA" id="ARBA00023136"/>
    </source>
</evidence>
<dbReference type="InterPro" id="IPR020894">
    <property type="entry name" value="Cadherin_CS"/>
</dbReference>
<dbReference type="Proteomes" id="UP001153620">
    <property type="component" value="Chromosome 3"/>
</dbReference>
<sequence length="1490" mass="165846">MTMWLFQFNQRRRLLTKVLFVLLNQLMVMGIYGKLCEVETGQNNIIVDIEESRGNAVINTHENSPKLPIHGDVDDEITLGLNLPEGSNNLFKLNGKYLQLVHPLDRDKENLSHIQFSISCTIKSTPSRSRNIPIIVRVSDVNDEPPVFVNTPYETSIAESTPVGTTIFNSIKATDIDAGVNGAVEYFIIEGDFTYKTDSNDTLSVADGYGTFAISYPHQGDVTVVKTLDYERVQRYYLTIVASDRARNVSERLSATTTLVINVEDVDDLDPSFIYDDCLYFDGSCINPEYTATIVPGTVQKSLHIMPQAIKAIDLDALNATLRYEFIDGTPNTYSQYFQIDELSADIRQIKLVDSTVSDRQFVITIKAEEVTEQKRFTTAKLTINVKPIDVYPPVIIASDLTGVVEENAQIGTRVLSIHNNNPIKFSIKDEDYSTDVELPIYSFESTTNLFSVNKDGYLIVNDSSGIDREKSEKLLFQVIAREIHGNAASSPLSVNVTILDLNDNEPEIYEMQPVTISAGNSKRLVAQALAKDIDAGINASITFSFPNQTVKQKFTIDEKTGEIYSDGRLKANEIWNITIRATDGGGLYSDTNLLVGVIAGPNTKPPVFNKNIYDIAVNESSIINSSVVNVHADDPETDPIHYSIISGNDLRQFKINSDNGAITIIRKLDRETLTKYQLLVRAEDTGGLYTTSVVNIKVLDANDNPPIYDESTLPYLFSVDEGKLNALVGMVQAYDIDEGRNGDVVYSLPSSVPFRINSETGEIYTREKLAFKKQSEYEFMVKASDQGDTPLSSEIRIKISVKDIPNILPIFNKTQIDAKVPENVVDALVAMVKIGNPELVPSVTYVIKKNPSKEFFKIDQQTGEIRTKQELDYETKSVHELIVGTMENDGKNPGDIIKIKVSVEDRNDIAPVFLITPEPVSITDDQLVGSLIASMPAVDTDSTSPGNVVRYEMTGNGKALKFFHIDPENGNIRIKDDLRKDTANQYEINVRAYDLGEPQLSSVSTLIVFVKHIPNKSYESTTVTVQESTEELGLAFGDDAYVTNIPESTSINATIKLIPIFNVKKSTRTKNAFSCEIIAGNEMNLFAVIIEDLACAVKLREGLDFENKTTHELKIKLNSSKQRVNQLKSVAILKILVQDTNDNAPVFKFRHNGNANSKRFMRNDTYYGVVNYDSMIGTTVLKVVAYDEDSGTFGLIKYRLVDDDATNGLFKDELPSSYFIITDTGVIRTRKPLHKIVDGHFLFKVEAIDNYGKDAGVVHRSYARVIVNVISDYNRLTVAISESSPNEVQRYKQNLEDVLTEKANGLFASIEKFSNRKSLTQNGSIIELPDSTDTWFYVIDPKTETILLRNSSALANSLLDVSIQTQVTAAISRLVRSPVDGIFAPLETENEIHHLEISNSQQNGDNLLNYSLISLAVVASIIVIIGGVYSFIWWNKFHHSKAAQSAASTMSNNRNQLRVDNNKFNQLQNVHAVQVNLKELIVAYDGSAR</sequence>
<feature type="domain" description="Cadherin" evidence="10">
    <location>
        <begin position="171"/>
        <end position="271"/>
    </location>
</feature>
<feature type="domain" description="Cadherin" evidence="10">
    <location>
        <begin position="68"/>
        <end position="146"/>
    </location>
</feature>
<dbReference type="GO" id="GO:0005509">
    <property type="term" value="F:calcium ion binding"/>
    <property type="evidence" value="ECO:0007669"/>
    <property type="project" value="InterPro"/>
</dbReference>
<feature type="domain" description="Cadherin" evidence="10">
    <location>
        <begin position="310"/>
        <end position="394"/>
    </location>
</feature>
<reference evidence="11" key="1">
    <citation type="submission" date="2022-01" db="EMBL/GenBank/DDBJ databases">
        <authorList>
            <person name="King R."/>
        </authorList>
    </citation>
    <scope>NUCLEOTIDE SEQUENCE</scope>
</reference>
<name>A0A9N9S4N8_9DIPT</name>
<evidence type="ECO:0000313" key="12">
    <source>
        <dbReference type="Proteomes" id="UP001153620"/>
    </source>
</evidence>
<dbReference type="EMBL" id="OU895879">
    <property type="protein sequence ID" value="CAG9809242.1"/>
    <property type="molecule type" value="Genomic_DNA"/>
</dbReference>
<dbReference type="Pfam" id="PF00028">
    <property type="entry name" value="Cadherin"/>
    <property type="match status" value="6"/>
</dbReference>
<keyword evidence="12" id="KW-1185">Reference proteome</keyword>
<dbReference type="SMART" id="SM00112">
    <property type="entry name" value="CA"/>
    <property type="match status" value="11"/>
</dbReference>
<dbReference type="OrthoDB" id="10029135at2759"/>
<gene>
    <name evidence="11" type="ORF">CHIRRI_LOCUS12070</name>
</gene>
<evidence type="ECO:0000256" key="2">
    <source>
        <dbReference type="ARBA" id="ARBA00022692"/>
    </source>
</evidence>
<feature type="domain" description="Cadherin" evidence="10">
    <location>
        <begin position="833"/>
        <end position="912"/>
    </location>
</feature>
<feature type="domain" description="Cadherin" evidence="10">
    <location>
        <begin position="1064"/>
        <end position="1146"/>
    </location>
</feature>
<dbReference type="FunFam" id="2.60.40.60:FF:000033">
    <property type="entry name" value="FAT atypical cadherin 1"/>
    <property type="match status" value="2"/>
</dbReference>
<keyword evidence="6" id="KW-0130">Cell adhesion</keyword>
<dbReference type="GO" id="GO:0007163">
    <property type="term" value="P:establishment or maintenance of cell polarity"/>
    <property type="evidence" value="ECO:0007669"/>
    <property type="project" value="UniProtKB-ARBA"/>
</dbReference>
<dbReference type="GO" id="GO:0008104">
    <property type="term" value="P:intracellular protein localization"/>
    <property type="evidence" value="ECO:0007669"/>
    <property type="project" value="UniProtKB-ARBA"/>
</dbReference>
<feature type="domain" description="Cadherin" evidence="10">
    <location>
        <begin position="1184"/>
        <end position="1276"/>
    </location>
</feature>
<evidence type="ECO:0000256" key="7">
    <source>
        <dbReference type="ARBA" id="ARBA00022989"/>
    </source>
</evidence>
<dbReference type="SUPFAM" id="SSF49313">
    <property type="entry name" value="Cadherin-like"/>
    <property type="match status" value="10"/>
</dbReference>
<dbReference type="PANTHER" id="PTHR24025:SF23">
    <property type="entry name" value="NEURAL-CADHERIN"/>
    <property type="match status" value="1"/>
</dbReference>
<comment type="subcellular location">
    <subcellularLocation>
        <location evidence="1">Cell membrane</location>
        <topology evidence="1">Single-pass type I membrane protein</topology>
    </subcellularLocation>
</comment>
<dbReference type="InterPro" id="IPR050971">
    <property type="entry name" value="Cadherin-domain_protein"/>
</dbReference>
<evidence type="ECO:0000256" key="6">
    <source>
        <dbReference type="ARBA" id="ARBA00022889"/>
    </source>
</evidence>
<feature type="domain" description="Cadherin" evidence="10">
    <location>
        <begin position="631"/>
        <end position="707"/>
    </location>
</feature>
<organism evidence="11 12">
    <name type="scientific">Chironomus riparius</name>
    <dbReference type="NCBI Taxonomy" id="315576"/>
    <lineage>
        <taxon>Eukaryota</taxon>
        <taxon>Metazoa</taxon>
        <taxon>Ecdysozoa</taxon>
        <taxon>Arthropoda</taxon>
        <taxon>Hexapoda</taxon>
        <taxon>Insecta</taxon>
        <taxon>Pterygota</taxon>
        <taxon>Neoptera</taxon>
        <taxon>Endopterygota</taxon>
        <taxon>Diptera</taxon>
        <taxon>Nematocera</taxon>
        <taxon>Chironomoidea</taxon>
        <taxon>Chironomidae</taxon>
        <taxon>Chironominae</taxon>
        <taxon>Chironomus</taxon>
    </lineage>
</organism>
<evidence type="ECO:0000256" key="3">
    <source>
        <dbReference type="ARBA" id="ARBA00022729"/>
    </source>
</evidence>
<dbReference type="InterPro" id="IPR002126">
    <property type="entry name" value="Cadherin-like_dom"/>
</dbReference>
<dbReference type="FunFam" id="2.60.40.60:FF:000363">
    <property type="entry name" value="Dachsous cadherin-related 1a"/>
    <property type="match status" value="1"/>
</dbReference>